<dbReference type="Pfam" id="PF08263">
    <property type="entry name" value="LRRNT_2"/>
    <property type="match status" value="1"/>
</dbReference>
<dbReference type="Pfam" id="PF13855">
    <property type="entry name" value="LRR_8"/>
    <property type="match status" value="1"/>
</dbReference>
<keyword evidence="5 12" id="KW-0732">Signal</keyword>
<gene>
    <name evidence="14" type="ORF">AAHA92_26491</name>
</gene>
<evidence type="ECO:0000256" key="8">
    <source>
        <dbReference type="ARBA" id="ARBA00023136"/>
    </source>
</evidence>
<dbReference type="PANTHER" id="PTHR48061">
    <property type="entry name" value="LEUCINE-RICH REPEAT RECEPTOR PROTEIN KINASE EMS1-LIKE-RELATED"/>
    <property type="match status" value="1"/>
</dbReference>
<dbReference type="Gene3D" id="3.80.10.10">
    <property type="entry name" value="Ribonuclease Inhibitor"/>
    <property type="match status" value="1"/>
</dbReference>
<evidence type="ECO:0000256" key="12">
    <source>
        <dbReference type="SAM" id="SignalP"/>
    </source>
</evidence>
<feature type="region of interest" description="Disordered" evidence="10">
    <location>
        <begin position="429"/>
        <end position="449"/>
    </location>
</feature>
<keyword evidence="7 11" id="KW-1133">Transmembrane helix</keyword>
<dbReference type="GO" id="GO:0016020">
    <property type="term" value="C:membrane"/>
    <property type="evidence" value="ECO:0007669"/>
    <property type="project" value="UniProtKB-SubCell"/>
</dbReference>
<dbReference type="InterPro" id="IPR032675">
    <property type="entry name" value="LRR_dom_sf"/>
</dbReference>
<dbReference type="FunFam" id="3.80.10.10:FF:000111">
    <property type="entry name" value="LRR receptor-like serine/threonine-protein kinase ERECTA"/>
    <property type="match status" value="1"/>
</dbReference>
<feature type="domain" description="Leucine-rich repeat-containing N-terminal plant-type" evidence="13">
    <location>
        <begin position="28"/>
        <end position="65"/>
    </location>
</feature>
<dbReference type="Pfam" id="PF00560">
    <property type="entry name" value="LRR_1"/>
    <property type="match status" value="4"/>
</dbReference>
<comment type="similarity">
    <text evidence="2">Belongs to the RLP family.</text>
</comment>
<organism evidence="14 15">
    <name type="scientific">Salvia divinorum</name>
    <name type="common">Maria pastora</name>
    <name type="synonym">Diviner's sage</name>
    <dbReference type="NCBI Taxonomy" id="28513"/>
    <lineage>
        <taxon>Eukaryota</taxon>
        <taxon>Viridiplantae</taxon>
        <taxon>Streptophyta</taxon>
        <taxon>Embryophyta</taxon>
        <taxon>Tracheophyta</taxon>
        <taxon>Spermatophyta</taxon>
        <taxon>Magnoliopsida</taxon>
        <taxon>eudicotyledons</taxon>
        <taxon>Gunneridae</taxon>
        <taxon>Pentapetalae</taxon>
        <taxon>asterids</taxon>
        <taxon>lamiids</taxon>
        <taxon>Lamiales</taxon>
        <taxon>Lamiaceae</taxon>
        <taxon>Nepetoideae</taxon>
        <taxon>Mentheae</taxon>
        <taxon>Salviinae</taxon>
        <taxon>Salvia</taxon>
        <taxon>Salvia subgen. Calosphace</taxon>
    </lineage>
</organism>
<feature type="chain" id="PRO_5044892020" evidence="12">
    <location>
        <begin position="25"/>
        <end position="525"/>
    </location>
</feature>
<evidence type="ECO:0000256" key="3">
    <source>
        <dbReference type="ARBA" id="ARBA00022614"/>
    </source>
</evidence>
<accession>A0ABD1GF58</accession>
<feature type="signal peptide" evidence="12">
    <location>
        <begin position="1"/>
        <end position="24"/>
    </location>
</feature>
<name>A0ABD1GF58_SALDI</name>
<dbReference type="Proteomes" id="UP001567538">
    <property type="component" value="Unassembled WGS sequence"/>
</dbReference>
<protein>
    <submittedName>
        <fullName evidence="14">Receptor-like protein 33</fullName>
    </submittedName>
</protein>
<keyword evidence="9" id="KW-0325">Glycoprotein</keyword>
<evidence type="ECO:0000256" key="9">
    <source>
        <dbReference type="ARBA" id="ARBA00023180"/>
    </source>
</evidence>
<reference evidence="14 15" key="1">
    <citation type="submission" date="2024-06" db="EMBL/GenBank/DDBJ databases">
        <title>A chromosome level genome sequence of Diviner's sage (Salvia divinorum).</title>
        <authorList>
            <person name="Ford S.A."/>
            <person name="Ro D.-K."/>
            <person name="Ness R.W."/>
            <person name="Phillips M.A."/>
        </authorList>
    </citation>
    <scope>NUCLEOTIDE SEQUENCE [LARGE SCALE GENOMIC DNA]</scope>
    <source>
        <strain evidence="14">SAF-2024a</strain>
        <tissue evidence="14">Leaf</tissue>
    </source>
</reference>
<evidence type="ECO:0000313" key="14">
    <source>
        <dbReference type="EMBL" id="KAL1542390.1"/>
    </source>
</evidence>
<sequence>MAVSSLLRLLFFFVLIFFIIYVDGQCLDDQKKLLLELKSEFEFNSSIPQSLGEWNETGDCCEWISTDCDGSGHVIDLDLNGGGVSGRIGLEKPSNSIPPNFTHSVVLLANNRLTGTIPTFVCNISQPMVLDLSFNNLNGSIPPCLVEERYHLQVLNLRGNNFDGVISDTINMGCALKTFDVSDNNLGGKIPKSLANCSELAVMNVGNNNFDGNFPCKALPESLEVLVLRSNRFHGELRCGKSWPDLQILDISSNNFSGSLNLLNFSSLRGMKLQSQAHVRPSRSASHIISANIFYRDEVTLTVKGIEVKLVKIWPDFTCIDLSANRFQGEIPDAIGDLTSLYLLNLSHNSLTDAIPRSLGALTELGSLDLSSNKLTRRIPDELTKLTFLSVLNLSYNHLTGMIPIGPQFQTFSADSYVGNAGLSGFPLNGSFNNPHRPGPSPSDDSEPKDEEIEWGYVFAALGYVVGFGSIAWTLLCRRSLREIYFEKIEEVVDKIFYERGRRKRHERRVRRREEMRNGLRRHHH</sequence>
<evidence type="ECO:0000256" key="10">
    <source>
        <dbReference type="SAM" id="MobiDB-lite"/>
    </source>
</evidence>
<evidence type="ECO:0000256" key="2">
    <source>
        <dbReference type="ARBA" id="ARBA00009592"/>
    </source>
</evidence>
<evidence type="ECO:0000256" key="4">
    <source>
        <dbReference type="ARBA" id="ARBA00022692"/>
    </source>
</evidence>
<evidence type="ECO:0000256" key="6">
    <source>
        <dbReference type="ARBA" id="ARBA00022737"/>
    </source>
</evidence>
<evidence type="ECO:0000256" key="1">
    <source>
        <dbReference type="ARBA" id="ARBA00004479"/>
    </source>
</evidence>
<comment type="subcellular location">
    <subcellularLocation>
        <location evidence="1">Membrane</location>
        <topology evidence="1">Single-pass type I membrane protein</topology>
    </subcellularLocation>
</comment>
<evidence type="ECO:0000313" key="15">
    <source>
        <dbReference type="Proteomes" id="UP001567538"/>
    </source>
</evidence>
<dbReference type="InterPro" id="IPR046956">
    <property type="entry name" value="RLP23-like"/>
</dbReference>
<evidence type="ECO:0000256" key="7">
    <source>
        <dbReference type="ARBA" id="ARBA00022989"/>
    </source>
</evidence>
<keyword evidence="3" id="KW-0433">Leucine-rich repeat</keyword>
<dbReference type="InterPro" id="IPR013210">
    <property type="entry name" value="LRR_N_plant-typ"/>
</dbReference>
<dbReference type="SUPFAM" id="SSF52058">
    <property type="entry name" value="L domain-like"/>
    <property type="match status" value="1"/>
</dbReference>
<dbReference type="AlphaFoldDB" id="A0ABD1GF58"/>
<dbReference type="PANTHER" id="PTHR48061:SF2">
    <property type="entry name" value="RECEPTOR LIKE PROTEIN 30-LIKE"/>
    <property type="match status" value="1"/>
</dbReference>
<keyword evidence="6" id="KW-0677">Repeat</keyword>
<proteinExistence type="inferred from homology"/>
<comment type="caution">
    <text evidence="14">The sequence shown here is derived from an EMBL/GenBank/DDBJ whole genome shotgun (WGS) entry which is preliminary data.</text>
</comment>
<feature type="transmembrane region" description="Helical" evidence="11">
    <location>
        <begin position="455"/>
        <end position="476"/>
    </location>
</feature>
<keyword evidence="15" id="KW-1185">Reference proteome</keyword>
<keyword evidence="4 11" id="KW-0812">Transmembrane</keyword>
<dbReference type="InterPro" id="IPR001611">
    <property type="entry name" value="Leu-rich_rpt"/>
</dbReference>
<evidence type="ECO:0000256" key="11">
    <source>
        <dbReference type="SAM" id="Phobius"/>
    </source>
</evidence>
<evidence type="ECO:0000259" key="13">
    <source>
        <dbReference type="Pfam" id="PF08263"/>
    </source>
</evidence>
<evidence type="ECO:0000256" key="5">
    <source>
        <dbReference type="ARBA" id="ARBA00022729"/>
    </source>
</evidence>
<dbReference type="EMBL" id="JBEAFC010000009">
    <property type="protein sequence ID" value="KAL1542390.1"/>
    <property type="molecule type" value="Genomic_DNA"/>
</dbReference>
<keyword evidence="8 11" id="KW-0472">Membrane</keyword>